<gene>
    <name evidence="2" type="ordered locus">Dtox_2996</name>
</gene>
<dbReference type="Pfam" id="PF02342">
    <property type="entry name" value="TerD"/>
    <property type="match status" value="1"/>
</dbReference>
<dbReference type="eggNOG" id="COG2310">
    <property type="taxonomic scope" value="Bacteria"/>
</dbReference>
<organism evidence="2 3">
    <name type="scientific">Desulfofarcimen acetoxidans (strain ATCC 49208 / DSM 771 / KCTC 5769 / VKM B-1644 / 5575)</name>
    <name type="common">Desulfotomaculum acetoxidans</name>
    <dbReference type="NCBI Taxonomy" id="485916"/>
    <lineage>
        <taxon>Bacteria</taxon>
        <taxon>Bacillati</taxon>
        <taxon>Bacillota</taxon>
        <taxon>Clostridia</taxon>
        <taxon>Eubacteriales</taxon>
        <taxon>Peptococcaceae</taxon>
        <taxon>Desulfofarcimen</taxon>
    </lineage>
</organism>
<evidence type="ECO:0000313" key="3">
    <source>
        <dbReference type="Proteomes" id="UP000002217"/>
    </source>
</evidence>
<dbReference type="STRING" id="485916.Dtox_2996"/>
<evidence type="ECO:0000259" key="1">
    <source>
        <dbReference type="Pfam" id="PF02342"/>
    </source>
</evidence>
<dbReference type="EMBL" id="CP001720">
    <property type="protein sequence ID" value="ACV63750.1"/>
    <property type="molecule type" value="Genomic_DNA"/>
</dbReference>
<reference evidence="2 3" key="1">
    <citation type="journal article" date="2009" name="Stand. Genomic Sci.">
        <title>Complete genome sequence of Desulfotomaculum acetoxidans type strain (5575).</title>
        <authorList>
            <person name="Spring S."/>
            <person name="Lapidus A."/>
            <person name="Schroder M."/>
            <person name="Gleim D."/>
            <person name="Sims D."/>
            <person name="Meincke L."/>
            <person name="Glavina Del Rio T."/>
            <person name="Tice H."/>
            <person name="Copeland A."/>
            <person name="Cheng J.F."/>
            <person name="Lucas S."/>
            <person name="Chen F."/>
            <person name="Nolan M."/>
            <person name="Bruce D."/>
            <person name="Goodwin L."/>
            <person name="Pitluck S."/>
            <person name="Ivanova N."/>
            <person name="Mavromatis K."/>
            <person name="Mikhailova N."/>
            <person name="Pati A."/>
            <person name="Chen A."/>
            <person name="Palaniappan K."/>
            <person name="Land M."/>
            <person name="Hauser L."/>
            <person name="Chang Y.J."/>
            <person name="Jeffries C.D."/>
            <person name="Chain P."/>
            <person name="Saunders E."/>
            <person name="Brettin T."/>
            <person name="Detter J.C."/>
            <person name="Goker M."/>
            <person name="Bristow J."/>
            <person name="Eisen J.A."/>
            <person name="Markowitz V."/>
            <person name="Hugenholtz P."/>
            <person name="Kyrpides N.C."/>
            <person name="Klenk H.P."/>
            <person name="Han C."/>
        </authorList>
    </citation>
    <scope>NUCLEOTIDE SEQUENCE [LARGE SCALE GENOMIC DNA]</scope>
    <source>
        <strain evidence="3">ATCC 49208 / DSM 771 / VKM B-1644</strain>
    </source>
</reference>
<dbReference type="RefSeq" id="WP_015758442.1">
    <property type="nucleotide sequence ID" value="NC_013216.1"/>
</dbReference>
<dbReference type="CDD" id="cd06974">
    <property type="entry name" value="TerD_like"/>
    <property type="match status" value="1"/>
</dbReference>
<dbReference type="AlphaFoldDB" id="C8W3G4"/>
<sequence>MAISLIKGQKIDLYKLDQGLKSIAMCLSLNTPANDFLGAVLLTDISGRVRNTRDFLYYDNLSNSDQSVFFTSENNRRVNVHLDKVSPLVQKIILGLAAKKTSNKIPSLTFKLCNLENGKDIAYFSISEESGDTALVIAELYRHNESWKLSAIGSGFAGGFEALCASYGVEIKNSIFSSKKEELAILKHLARIDTFINNRQKNEYEKSQMSMGIVDTSIFGR</sequence>
<dbReference type="InterPro" id="IPR051324">
    <property type="entry name" value="Stress/Tellurium_Resist"/>
</dbReference>
<dbReference type="Gene3D" id="2.60.60.30">
    <property type="entry name" value="sav2460 like domains"/>
    <property type="match status" value="1"/>
</dbReference>
<feature type="domain" description="TerD" evidence="1">
    <location>
        <begin position="1"/>
        <end position="167"/>
    </location>
</feature>
<dbReference type="OrthoDB" id="4123258at2"/>
<proteinExistence type="predicted"/>
<dbReference type="InterPro" id="IPR003325">
    <property type="entry name" value="TerD"/>
</dbReference>
<protein>
    <submittedName>
        <fullName evidence="2">Stress protein</fullName>
    </submittedName>
</protein>
<name>C8W3G4_DESAS</name>
<dbReference type="PANTHER" id="PTHR32097">
    <property type="entry name" value="CAMP-BINDING PROTEIN 1-RELATED"/>
    <property type="match status" value="1"/>
</dbReference>
<keyword evidence="3" id="KW-1185">Reference proteome</keyword>
<dbReference type="HOGENOM" id="CLU_1248956_0_0_9"/>
<dbReference type="KEGG" id="dae:Dtox_2996"/>
<evidence type="ECO:0000313" key="2">
    <source>
        <dbReference type="EMBL" id="ACV63750.1"/>
    </source>
</evidence>
<dbReference type="PANTHER" id="PTHR32097:SF17">
    <property type="entry name" value="CAMP-BINDING PROTEIN 1-RELATED"/>
    <property type="match status" value="1"/>
</dbReference>
<dbReference type="Proteomes" id="UP000002217">
    <property type="component" value="Chromosome"/>
</dbReference>
<accession>C8W3G4</accession>